<keyword evidence="1" id="KW-1133">Transmembrane helix</keyword>
<dbReference type="EMBL" id="FP929003">
    <property type="protein sequence ID" value="CBK42868.1"/>
    <property type="molecule type" value="Genomic_DNA"/>
</dbReference>
<protein>
    <submittedName>
        <fullName evidence="2">Uncharacterized protein</fullName>
    </submittedName>
</protein>
<proteinExistence type="predicted"/>
<evidence type="ECO:0000313" key="2">
    <source>
        <dbReference type="EMBL" id="CBK42868.1"/>
    </source>
</evidence>
<reference evidence="2 3" key="1">
    <citation type="journal article" date="2010" name="Proc. Natl. Acad. Sci. U.S.A.">
        <title>A Nitrospira metagenome illuminates the physiology and evolution of globally important nitrite-oxidizing bacteria.</title>
        <authorList>
            <person name="Lucker S."/>
            <person name="Wagner M."/>
            <person name="Maixner F."/>
            <person name="Pelletier E."/>
            <person name="Koch H."/>
            <person name="Vacherie B."/>
            <person name="Rattei T."/>
            <person name="Sinninghe Damste J."/>
            <person name="Spieck E."/>
            <person name="Le Paslier D."/>
            <person name="Daims H."/>
        </authorList>
    </citation>
    <scope>NUCLEOTIDE SEQUENCE [LARGE SCALE GENOMIC DNA]</scope>
</reference>
<feature type="transmembrane region" description="Helical" evidence="1">
    <location>
        <begin position="12"/>
        <end position="29"/>
    </location>
</feature>
<dbReference type="Proteomes" id="UP000001660">
    <property type="component" value="Chromosome"/>
</dbReference>
<name>D8PHY1_9BACT</name>
<dbReference type="OrthoDB" id="7595626at2"/>
<organism evidence="2 3">
    <name type="scientific">Nitrospira defluvii</name>
    <dbReference type="NCBI Taxonomy" id="330214"/>
    <lineage>
        <taxon>Bacteria</taxon>
        <taxon>Pseudomonadati</taxon>
        <taxon>Nitrospirota</taxon>
        <taxon>Nitrospiria</taxon>
        <taxon>Nitrospirales</taxon>
        <taxon>Nitrospiraceae</taxon>
        <taxon>Nitrospira</taxon>
    </lineage>
</organism>
<dbReference type="AlphaFoldDB" id="D8PHY1"/>
<dbReference type="KEGG" id="nde:NIDE3174"/>
<dbReference type="eggNOG" id="ENOG5032YVJ">
    <property type="taxonomic scope" value="Bacteria"/>
</dbReference>
<dbReference type="HOGENOM" id="CLU_1313546_0_0_0"/>
<keyword evidence="1" id="KW-0472">Membrane</keyword>
<feature type="transmembrane region" description="Helical" evidence="1">
    <location>
        <begin position="49"/>
        <end position="72"/>
    </location>
</feature>
<keyword evidence="1" id="KW-0812">Transmembrane</keyword>
<sequence>MPPLFPRFPRLAFFLAGAAISTACVWFLTQWMAIANGWLGLGITYATRPVWLVGLMSVAAILPWLLFATVLILRWRRGVAYKPVVLALGLLLPYVVAIAWLFLRPPLEDRWHRRTFDSRLWKANQAVDHSWPDRLCMVDDLMVTVPLLGLSKSRLIELLGPGDHTRAWARWGAVYFLGPERGMFRIDSEMLVVRFDQDDRVVEYRIVTD</sequence>
<gene>
    <name evidence="2" type="ORF">NIDE3174</name>
</gene>
<evidence type="ECO:0000256" key="1">
    <source>
        <dbReference type="SAM" id="Phobius"/>
    </source>
</evidence>
<evidence type="ECO:0000313" key="3">
    <source>
        <dbReference type="Proteomes" id="UP000001660"/>
    </source>
</evidence>
<accession>D8PHY1</accession>
<keyword evidence="3" id="KW-1185">Reference proteome</keyword>
<dbReference type="PROSITE" id="PS51257">
    <property type="entry name" value="PROKAR_LIPOPROTEIN"/>
    <property type="match status" value="1"/>
</dbReference>
<feature type="transmembrane region" description="Helical" evidence="1">
    <location>
        <begin position="84"/>
        <end position="103"/>
    </location>
</feature>